<sequence>MRESNFHFPSTNKACVSITSALYDRRALDCTADLPLVNSLSHLNYLTSSSARIREILTTDGGLERLVRILRTTRVTEDTLHNWKWTMAFQCVVNVGVRGTAEIRQRVVQVGAVPILVEILHAYLLGTEVVRLEQKVNEAMNALSQRMNVPKVLDYTTLADTATVEDHTEISDPSTTVVSSHMLASGANNSTGAAPVRSSSAAAARSNAQAAAAAVTGVSPMSVSMHPLHPPTPASPATVATATANRQQTRRVGEGMHPLSRHVSYSDVVTSGISGSQVPYSSHAYLYSEQERLQAEYDAVRRRLQTINHVMYRHDDVVLTLQLLAYLTKTPSQRQLFHECPLLSAQMRTIPDPDDADASRSGFGANKGSGNNAGSMGTGGGGGSSSVAGGYATAIDLEEAVLAAQFSAQANAAAGIPAPRRHKYANDATVDVFSIVERFTVQKAFPSDMVYWSSIVMRNSCRREETRNNCRQCAYLKCQKWETHPNEFAKCRRCRKAKYCSKYCQSKAWQEGHRNWCTERNHSGAINPGVIEDTSELSQNTAVPTAMGQAVAAAAPLPPQQPQVDHHLVQEPQPHQQPHQQQQQQQYQQFQQQQQLNHHHHQHQQYQQQQHQNQQQHYPPQQSHAGYASMMTMNPPAAASAAYSSTESQGHMAGGAMHDTSILPQSTSAATPGSGGAVQPTHTHAAFAGHDYRPAAGGPMATHHHHGNNHHHHPYRPPQGGSEGAHAVASRSRAPGRGGNQ</sequence>
<comment type="caution">
    <text evidence="10">The sequence shown here is derived from an EMBL/GenBank/DDBJ whole genome shotgun (WGS) entry which is preliminary data.</text>
</comment>
<accession>A0A9W8CRK9</accession>
<keyword evidence="11" id="KW-1185">Reference proteome</keyword>
<dbReference type="GO" id="GO:1990304">
    <property type="term" value="C:MUB1-RAD6-UBR2 ubiquitin ligase complex"/>
    <property type="evidence" value="ECO:0007669"/>
    <property type="project" value="TreeGrafter"/>
</dbReference>
<dbReference type="InterPro" id="IPR051664">
    <property type="entry name" value="MYND-type_zinc_finger"/>
</dbReference>
<evidence type="ECO:0000256" key="2">
    <source>
        <dbReference type="ARBA" id="ARBA00010655"/>
    </source>
</evidence>
<feature type="region of interest" description="Disordered" evidence="8">
    <location>
        <begin position="348"/>
        <end position="382"/>
    </location>
</feature>
<name>A0A9W8CRK9_9FUNG</name>
<evidence type="ECO:0000256" key="7">
    <source>
        <dbReference type="PROSITE-ProRule" id="PRU00134"/>
    </source>
</evidence>
<protein>
    <recommendedName>
        <fullName evidence="9">MYND-type domain-containing protein</fullName>
    </recommendedName>
</protein>
<dbReference type="InterPro" id="IPR011989">
    <property type="entry name" value="ARM-like"/>
</dbReference>
<dbReference type="AlphaFoldDB" id="A0A9W8CRK9"/>
<dbReference type="GO" id="GO:0006511">
    <property type="term" value="P:ubiquitin-dependent protein catabolic process"/>
    <property type="evidence" value="ECO:0007669"/>
    <property type="project" value="TreeGrafter"/>
</dbReference>
<comment type="subcellular location">
    <subcellularLocation>
        <location evidence="1">Cytoplasm</location>
    </subcellularLocation>
</comment>
<dbReference type="GO" id="GO:0008270">
    <property type="term" value="F:zinc ion binding"/>
    <property type="evidence" value="ECO:0007669"/>
    <property type="project" value="UniProtKB-KW"/>
</dbReference>
<evidence type="ECO:0000313" key="11">
    <source>
        <dbReference type="Proteomes" id="UP001149813"/>
    </source>
</evidence>
<feature type="region of interest" description="Disordered" evidence="8">
    <location>
        <begin position="559"/>
        <end position="741"/>
    </location>
</feature>
<dbReference type="PROSITE" id="PS50865">
    <property type="entry name" value="ZF_MYND_2"/>
    <property type="match status" value="1"/>
</dbReference>
<dbReference type="Proteomes" id="UP001149813">
    <property type="component" value="Unassembled WGS sequence"/>
</dbReference>
<feature type="compositionally biased region" description="Low complexity" evidence="8">
    <location>
        <begin position="604"/>
        <end position="648"/>
    </location>
</feature>
<keyword evidence="3" id="KW-0963">Cytoplasm</keyword>
<evidence type="ECO:0000259" key="9">
    <source>
        <dbReference type="PROSITE" id="PS50865"/>
    </source>
</evidence>
<dbReference type="InterPro" id="IPR002893">
    <property type="entry name" value="Znf_MYND"/>
</dbReference>
<feature type="compositionally biased region" description="Polar residues" evidence="8">
    <location>
        <begin position="662"/>
        <end position="671"/>
    </location>
</feature>
<evidence type="ECO:0000256" key="8">
    <source>
        <dbReference type="SAM" id="MobiDB-lite"/>
    </source>
</evidence>
<dbReference type="Gene3D" id="1.25.10.10">
    <property type="entry name" value="Leucine-rich Repeat Variant"/>
    <property type="match status" value="1"/>
</dbReference>
<feature type="domain" description="MYND-type" evidence="9">
    <location>
        <begin position="470"/>
        <end position="517"/>
    </location>
</feature>
<evidence type="ECO:0000256" key="5">
    <source>
        <dbReference type="ARBA" id="ARBA00022771"/>
    </source>
</evidence>
<gene>
    <name evidence="10" type="ORF">LPJ53_003818</name>
</gene>
<organism evidence="10 11">
    <name type="scientific">Coemansia erecta</name>
    <dbReference type="NCBI Taxonomy" id="147472"/>
    <lineage>
        <taxon>Eukaryota</taxon>
        <taxon>Fungi</taxon>
        <taxon>Fungi incertae sedis</taxon>
        <taxon>Zoopagomycota</taxon>
        <taxon>Kickxellomycotina</taxon>
        <taxon>Kickxellomycetes</taxon>
        <taxon>Kickxellales</taxon>
        <taxon>Kickxellaceae</taxon>
        <taxon>Coemansia</taxon>
    </lineage>
</organism>
<feature type="compositionally biased region" description="Basic residues" evidence="8">
    <location>
        <begin position="702"/>
        <end position="715"/>
    </location>
</feature>
<dbReference type="EMBL" id="JANBOJ010000155">
    <property type="protein sequence ID" value="KAJ1721691.1"/>
    <property type="molecule type" value="Genomic_DNA"/>
</dbReference>
<reference evidence="10" key="1">
    <citation type="submission" date="2022-07" db="EMBL/GenBank/DDBJ databases">
        <title>Phylogenomic reconstructions and comparative analyses of Kickxellomycotina fungi.</title>
        <authorList>
            <person name="Reynolds N.K."/>
            <person name="Stajich J.E."/>
            <person name="Barry K."/>
            <person name="Grigoriev I.V."/>
            <person name="Crous P."/>
            <person name="Smith M.E."/>
        </authorList>
    </citation>
    <scope>NUCLEOTIDE SEQUENCE</scope>
    <source>
        <strain evidence="10">NBRC 32514</strain>
    </source>
</reference>
<evidence type="ECO:0000256" key="4">
    <source>
        <dbReference type="ARBA" id="ARBA00022723"/>
    </source>
</evidence>
<keyword evidence="5 7" id="KW-0863">Zinc-finger</keyword>
<dbReference type="PANTHER" id="PTHR47442:SF1">
    <property type="entry name" value="MYND-TYPE ZINC FINGER PROTEIN MUB1"/>
    <property type="match status" value="1"/>
</dbReference>
<dbReference type="Gene3D" id="6.10.140.2220">
    <property type="match status" value="1"/>
</dbReference>
<dbReference type="GO" id="GO:0005737">
    <property type="term" value="C:cytoplasm"/>
    <property type="evidence" value="ECO:0007669"/>
    <property type="project" value="UniProtKB-SubCell"/>
</dbReference>
<keyword evidence="6" id="KW-0862">Zinc</keyword>
<comment type="similarity">
    <text evidence="2">Belongs to the MUB1/samB family.</text>
</comment>
<evidence type="ECO:0000256" key="3">
    <source>
        <dbReference type="ARBA" id="ARBA00022490"/>
    </source>
</evidence>
<evidence type="ECO:0000313" key="10">
    <source>
        <dbReference type="EMBL" id="KAJ1721691.1"/>
    </source>
</evidence>
<dbReference type="SUPFAM" id="SSF144232">
    <property type="entry name" value="HIT/MYND zinc finger-like"/>
    <property type="match status" value="1"/>
</dbReference>
<evidence type="ECO:0000256" key="6">
    <source>
        <dbReference type="ARBA" id="ARBA00022833"/>
    </source>
</evidence>
<dbReference type="GO" id="GO:0007163">
    <property type="term" value="P:establishment or maintenance of cell polarity"/>
    <property type="evidence" value="ECO:0007669"/>
    <property type="project" value="TreeGrafter"/>
</dbReference>
<proteinExistence type="inferred from homology"/>
<feature type="compositionally biased region" description="Low complexity" evidence="8">
    <location>
        <begin position="361"/>
        <end position="375"/>
    </location>
</feature>
<keyword evidence="4" id="KW-0479">Metal-binding</keyword>
<dbReference type="OrthoDB" id="5594178at2759"/>
<feature type="compositionally biased region" description="Low complexity" evidence="8">
    <location>
        <begin position="570"/>
        <end position="596"/>
    </location>
</feature>
<dbReference type="PANTHER" id="PTHR47442">
    <property type="entry name" value="MYND-TYPE ZINC FINGER PROTEIN MUB1"/>
    <property type="match status" value="1"/>
</dbReference>
<evidence type="ECO:0000256" key="1">
    <source>
        <dbReference type="ARBA" id="ARBA00004496"/>
    </source>
</evidence>
<dbReference type="PROSITE" id="PS01360">
    <property type="entry name" value="ZF_MYND_1"/>
    <property type="match status" value="1"/>
</dbReference>